<evidence type="ECO:0000313" key="2">
    <source>
        <dbReference type="Proteomes" id="UP000814128"/>
    </source>
</evidence>
<protein>
    <submittedName>
        <fullName evidence="1">Uncharacterized protein</fullName>
    </submittedName>
</protein>
<sequence>MEPAESSPTEDFTRRLPGEILSLIFFMTVLLRDKDDPYPPLHTRGSARLALVCRRWRAVALDQSELWSRIHLHWPLGLADLYYERAGPVVPLSFYYCEAYVRTRSPQGHRRFLPDNNFHGPLPSSLVNIVAGMDANNSERFCFMQTWEATPVRLLTYPNTLSRTRVINIAAHTFSYEREGYIDAHIGFSAKMIIQSSALPALQSMAFQIFESHNAHQSPYRVSEIFTSSGLRNLSFKATNLSDMTVRDRHCAPFSPSLTSLTLYNVHIHDANFHPVNLLYGLVNLKYLTLRNVTGFTKILPADAPHTALPRLRRATLYVDDAISLALLKAIELPCSLEVDVKLNLNSRSFTALLAALRARCPPPPAHFRTLDVHLPTLVVSDPSDAEALPRQFTARAEGSVPVVNFVEGIFRIAYYTEPPELSEVIRLLPACTSVVHLIVSPHIAFSHAVAGVDIWTNGLASALPTVETIETSGNAGTRLLSALLHADRDEKGPAFPHLRSLAIGVEGPLELEIEDAVRRVREQRPEIEMSFPST</sequence>
<comment type="caution">
    <text evidence="1">The sequence shown here is derived from an EMBL/GenBank/DDBJ whole genome shotgun (WGS) entry which is preliminary data.</text>
</comment>
<proteinExistence type="predicted"/>
<dbReference type="Proteomes" id="UP000814128">
    <property type="component" value="Unassembled WGS sequence"/>
</dbReference>
<evidence type="ECO:0000313" key="1">
    <source>
        <dbReference type="EMBL" id="KAI0036271.1"/>
    </source>
</evidence>
<gene>
    <name evidence="1" type="ORF">K488DRAFT_82224</name>
</gene>
<accession>A0ACB8QYD6</accession>
<organism evidence="1 2">
    <name type="scientific">Vararia minispora EC-137</name>
    <dbReference type="NCBI Taxonomy" id="1314806"/>
    <lineage>
        <taxon>Eukaryota</taxon>
        <taxon>Fungi</taxon>
        <taxon>Dikarya</taxon>
        <taxon>Basidiomycota</taxon>
        <taxon>Agaricomycotina</taxon>
        <taxon>Agaricomycetes</taxon>
        <taxon>Russulales</taxon>
        <taxon>Lachnocladiaceae</taxon>
        <taxon>Vararia</taxon>
    </lineage>
</organism>
<reference evidence="1" key="1">
    <citation type="submission" date="2021-02" db="EMBL/GenBank/DDBJ databases">
        <authorList>
            <consortium name="DOE Joint Genome Institute"/>
            <person name="Ahrendt S."/>
            <person name="Looney B.P."/>
            <person name="Miyauchi S."/>
            <person name="Morin E."/>
            <person name="Drula E."/>
            <person name="Courty P.E."/>
            <person name="Chicoki N."/>
            <person name="Fauchery L."/>
            <person name="Kohler A."/>
            <person name="Kuo A."/>
            <person name="Labutti K."/>
            <person name="Pangilinan J."/>
            <person name="Lipzen A."/>
            <person name="Riley R."/>
            <person name="Andreopoulos W."/>
            <person name="He G."/>
            <person name="Johnson J."/>
            <person name="Barry K.W."/>
            <person name="Grigoriev I.V."/>
            <person name="Nagy L."/>
            <person name="Hibbett D."/>
            <person name="Henrissat B."/>
            <person name="Matheny P.B."/>
            <person name="Labbe J."/>
            <person name="Martin F."/>
        </authorList>
    </citation>
    <scope>NUCLEOTIDE SEQUENCE</scope>
    <source>
        <strain evidence="1">EC-137</strain>
    </source>
</reference>
<reference evidence="1" key="2">
    <citation type="journal article" date="2022" name="New Phytol.">
        <title>Evolutionary transition to the ectomycorrhizal habit in the genomes of a hyperdiverse lineage of mushroom-forming fungi.</title>
        <authorList>
            <person name="Looney B."/>
            <person name="Miyauchi S."/>
            <person name="Morin E."/>
            <person name="Drula E."/>
            <person name="Courty P.E."/>
            <person name="Kohler A."/>
            <person name="Kuo A."/>
            <person name="LaButti K."/>
            <person name="Pangilinan J."/>
            <person name="Lipzen A."/>
            <person name="Riley R."/>
            <person name="Andreopoulos W."/>
            <person name="He G."/>
            <person name="Johnson J."/>
            <person name="Nolan M."/>
            <person name="Tritt A."/>
            <person name="Barry K.W."/>
            <person name="Grigoriev I.V."/>
            <person name="Nagy L.G."/>
            <person name="Hibbett D."/>
            <person name="Henrissat B."/>
            <person name="Matheny P.B."/>
            <person name="Labbe J."/>
            <person name="Martin F.M."/>
        </authorList>
    </citation>
    <scope>NUCLEOTIDE SEQUENCE</scope>
    <source>
        <strain evidence="1">EC-137</strain>
    </source>
</reference>
<name>A0ACB8QYD6_9AGAM</name>
<keyword evidence="2" id="KW-1185">Reference proteome</keyword>
<dbReference type="EMBL" id="MU273473">
    <property type="protein sequence ID" value="KAI0036271.1"/>
    <property type="molecule type" value="Genomic_DNA"/>
</dbReference>